<reference evidence="2 3" key="1">
    <citation type="submission" date="2019-01" db="EMBL/GenBank/DDBJ databases">
        <authorList>
            <person name="Ruckert C."/>
            <person name="Busche T."/>
            <person name="Kalinowski J."/>
        </authorList>
    </citation>
    <scope>NUCLEOTIDE SEQUENCE [LARGE SCALE GENOMIC DNA]</scope>
    <source>
        <strain evidence="2 3">136/3</strain>
    </source>
</reference>
<evidence type="ECO:0000313" key="3">
    <source>
        <dbReference type="Proteomes" id="UP000288929"/>
    </source>
</evidence>
<dbReference type="Proteomes" id="UP000288929">
    <property type="component" value="Chromosome"/>
</dbReference>
<feature type="compositionally biased region" description="Low complexity" evidence="1">
    <location>
        <begin position="77"/>
        <end position="93"/>
    </location>
</feature>
<evidence type="ECO:0000313" key="2">
    <source>
        <dbReference type="EMBL" id="QAU52993.1"/>
    </source>
</evidence>
<organism evidence="2 3">
    <name type="scientific">Corynebacterium pelargi</name>
    <dbReference type="NCBI Taxonomy" id="1471400"/>
    <lineage>
        <taxon>Bacteria</taxon>
        <taxon>Bacillati</taxon>
        <taxon>Actinomycetota</taxon>
        <taxon>Actinomycetes</taxon>
        <taxon>Mycobacteriales</taxon>
        <taxon>Corynebacteriaceae</taxon>
        <taxon>Corynebacterium</taxon>
    </lineage>
</organism>
<name>A0A410WAI6_9CORY</name>
<gene>
    <name evidence="2" type="ORF">CPELA_08690</name>
</gene>
<proteinExistence type="predicted"/>
<feature type="compositionally biased region" description="Polar residues" evidence="1">
    <location>
        <begin position="27"/>
        <end position="38"/>
    </location>
</feature>
<protein>
    <submittedName>
        <fullName evidence="2">Uncharacterized protein</fullName>
    </submittedName>
</protein>
<sequence length="198" mass="21009">MWIIGTVAVLVLIGVAALFFLRGGGDSDTNAQSSAPQVASSETATSETEESETDASETEAIETVTETRTATESPSNTREGVTTETRTTTQTEEASFDPCAQEVIAQQNLLAGRFQPMNCADNWMDGGVPNTGSTAIYRWDGNTWQKYEPSGKTPTGFVCYEHDQMRAEGAPEPIVQRALQCGAGATPYAMAAGPAPSE</sequence>
<dbReference type="KEGG" id="cpeg:CPELA_08690"/>
<dbReference type="AlphaFoldDB" id="A0A410WAI6"/>
<feature type="region of interest" description="Disordered" evidence="1">
    <location>
        <begin position="26"/>
        <end position="95"/>
    </location>
</feature>
<dbReference type="EMBL" id="CP035299">
    <property type="protein sequence ID" value="QAU52993.1"/>
    <property type="molecule type" value="Genomic_DNA"/>
</dbReference>
<keyword evidence="3" id="KW-1185">Reference proteome</keyword>
<feature type="compositionally biased region" description="Polar residues" evidence="1">
    <location>
        <begin position="64"/>
        <end position="76"/>
    </location>
</feature>
<accession>A0A410WAI6</accession>
<feature type="compositionally biased region" description="Acidic residues" evidence="1">
    <location>
        <begin position="47"/>
        <end position="60"/>
    </location>
</feature>
<evidence type="ECO:0000256" key="1">
    <source>
        <dbReference type="SAM" id="MobiDB-lite"/>
    </source>
</evidence>